<dbReference type="PANTHER" id="PTHR21110:SF0">
    <property type="entry name" value="PHOSPHOPENTOMUTASE"/>
    <property type="match status" value="1"/>
</dbReference>
<dbReference type="PIRSF" id="PIRSF001491">
    <property type="entry name" value="Ppentomutase"/>
    <property type="match status" value="1"/>
</dbReference>
<dbReference type="Proteomes" id="UP000446866">
    <property type="component" value="Unassembled WGS sequence"/>
</dbReference>
<proteinExistence type="inferred from homology"/>
<dbReference type="InterPro" id="IPR017850">
    <property type="entry name" value="Alkaline_phosphatase_core_sf"/>
</dbReference>
<keyword evidence="2 5" id="KW-0479">Metal-binding</keyword>
<dbReference type="EC" id="5.4.2.7" evidence="5 6"/>
<keyword evidence="5" id="KW-0963">Cytoplasm</keyword>
<keyword evidence="9" id="KW-1185">Reference proteome</keyword>
<dbReference type="Gene3D" id="3.30.70.1250">
    <property type="entry name" value="Phosphopentomutase"/>
    <property type="match status" value="1"/>
</dbReference>
<dbReference type="InterPro" id="IPR006124">
    <property type="entry name" value="Metalloenzyme"/>
</dbReference>
<dbReference type="GO" id="GO:0009117">
    <property type="term" value="P:nucleotide metabolic process"/>
    <property type="evidence" value="ECO:0007669"/>
    <property type="project" value="UniProtKB-UniRule"/>
</dbReference>
<evidence type="ECO:0000256" key="3">
    <source>
        <dbReference type="ARBA" id="ARBA00023211"/>
    </source>
</evidence>
<evidence type="ECO:0000256" key="1">
    <source>
        <dbReference type="ARBA" id="ARBA00010373"/>
    </source>
</evidence>
<evidence type="ECO:0000256" key="6">
    <source>
        <dbReference type="NCBIfam" id="TIGR01696"/>
    </source>
</evidence>
<dbReference type="Gene3D" id="3.40.720.10">
    <property type="entry name" value="Alkaline Phosphatase, subunit A"/>
    <property type="match status" value="1"/>
</dbReference>
<protein>
    <recommendedName>
        <fullName evidence="5 6">Phosphopentomutase</fullName>
        <ecNumber evidence="5 6">5.4.2.7</ecNumber>
    </recommendedName>
    <alternativeName>
        <fullName evidence="5">Phosphodeoxyribomutase</fullName>
    </alternativeName>
</protein>
<comment type="subcellular location">
    <subcellularLocation>
        <location evidence="5">Cytoplasm</location>
    </subcellularLocation>
</comment>
<keyword evidence="3 5" id="KW-0464">Manganese</keyword>
<feature type="binding site" evidence="5">
    <location>
        <position position="10"/>
    </location>
    <ligand>
        <name>Mn(2+)</name>
        <dbReference type="ChEBI" id="CHEBI:29035"/>
        <label>1</label>
    </ligand>
</feature>
<evidence type="ECO:0000256" key="5">
    <source>
        <dbReference type="HAMAP-Rule" id="MF_00740"/>
    </source>
</evidence>
<comment type="catalytic activity">
    <reaction evidence="5">
        <text>2-deoxy-alpha-D-ribose 1-phosphate = 2-deoxy-D-ribose 5-phosphate</text>
        <dbReference type="Rhea" id="RHEA:27658"/>
        <dbReference type="ChEBI" id="CHEBI:57259"/>
        <dbReference type="ChEBI" id="CHEBI:62877"/>
        <dbReference type="EC" id="5.4.2.7"/>
    </reaction>
</comment>
<dbReference type="NCBIfam" id="TIGR01696">
    <property type="entry name" value="deoB"/>
    <property type="match status" value="1"/>
</dbReference>
<feature type="binding site" evidence="5">
    <location>
        <position position="324"/>
    </location>
    <ligand>
        <name>Mn(2+)</name>
        <dbReference type="ChEBI" id="CHEBI:29035"/>
        <label>1</label>
    </ligand>
</feature>
<comment type="similarity">
    <text evidence="1 5">Belongs to the phosphopentomutase family.</text>
</comment>
<organism evidence="8 9">
    <name type="scientific">Anaerotruncus colihominis</name>
    <dbReference type="NCBI Taxonomy" id="169435"/>
    <lineage>
        <taxon>Bacteria</taxon>
        <taxon>Bacillati</taxon>
        <taxon>Bacillota</taxon>
        <taxon>Clostridia</taxon>
        <taxon>Eubacteriales</taxon>
        <taxon>Oscillospiraceae</taxon>
        <taxon>Anaerotruncus</taxon>
    </lineage>
</organism>
<feature type="binding site" evidence="5">
    <location>
        <position position="283"/>
    </location>
    <ligand>
        <name>Mn(2+)</name>
        <dbReference type="ChEBI" id="CHEBI:29035"/>
        <label>2</label>
    </ligand>
</feature>
<dbReference type="HAMAP" id="MF_00740">
    <property type="entry name" value="Phosphopentomut"/>
    <property type="match status" value="1"/>
</dbReference>
<evidence type="ECO:0000256" key="2">
    <source>
        <dbReference type="ARBA" id="ARBA00022723"/>
    </source>
</evidence>
<dbReference type="GO" id="GO:0008973">
    <property type="term" value="F:phosphopentomutase activity"/>
    <property type="evidence" value="ECO:0007669"/>
    <property type="project" value="UniProtKB-UniRule"/>
</dbReference>
<dbReference type="Pfam" id="PF01676">
    <property type="entry name" value="Metalloenzyme"/>
    <property type="match status" value="1"/>
</dbReference>
<comment type="caution">
    <text evidence="8">The sequence shown here is derived from an EMBL/GenBank/DDBJ whole genome shotgun (WGS) entry which is preliminary data.</text>
</comment>
<comment type="catalytic activity">
    <reaction evidence="5">
        <text>alpha-D-ribose 1-phosphate = D-ribose 5-phosphate</text>
        <dbReference type="Rhea" id="RHEA:18793"/>
        <dbReference type="ChEBI" id="CHEBI:57720"/>
        <dbReference type="ChEBI" id="CHEBI:78346"/>
        <dbReference type="EC" id="5.4.2.7"/>
    </reaction>
</comment>
<comment type="function">
    <text evidence="5">Isomerase that catalyzes the conversion of deoxy-ribose 1-phosphate (dRib-1-P) and ribose 1-phosphate (Rib-1-P) to deoxy-ribose 5-phosphate (dRib-5-P) and ribose 5-phosphate (Rib-5-P), respectively.</text>
</comment>
<sequence length="390" mass="42033">MRRIILMVTDSVGVGALPDAASYGDMGANTFAHAAANTPGFAVPNLKKMGFGNIEGVLEGALREDAPKGAFGRLAEVSKGKDTITGHWEIAGIETRTPFKTYPDGFPKAFMDAFEEKIGISCLGNYPASGTEIIEQLGAEHEASGKPIVYTSADSVFQIAANTAVIPLPRLYEICQAARELLTGEFACGRVIARPYVMEDGKRVRTSDRKDYAVSPPQKTLLDFVSEAGQTVYAVGKISDIFNGCGVSTSVHTESNMDGVDQTIRALTDDFGGLIFTNLVDFDSKFGHRRDAEGYGRAIMEFDRRLPEITAAMGEDDILMICADHGNDPVHAGWDHTREYIPLVVYGKHVKAGVDLGTRKSFADIGASIAAYLGTEKTAIGESFLEEILK</sequence>
<feature type="binding site" evidence="5">
    <location>
        <position position="288"/>
    </location>
    <ligand>
        <name>Mn(2+)</name>
        <dbReference type="ChEBI" id="CHEBI:29035"/>
        <label>2</label>
    </ligand>
</feature>
<evidence type="ECO:0000259" key="7">
    <source>
        <dbReference type="Pfam" id="PF01676"/>
    </source>
</evidence>
<feature type="binding site" evidence="5">
    <location>
        <position position="325"/>
    </location>
    <ligand>
        <name>Mn(2+)</name>
        <dbReference type="ChEBI" id="CHEBI:29035"/>
        <label>1</label>
    </ligand>
</feature>
<feature type="domain" description="Metalloenzyme" evidence="7">
    <location>
        <begin position="3"/>
        <end position="377"/>
    </location>
</feature>
<dbReference type="GO" id="GO:0043094">
    <property type="term" value="P:metabolic compound salvage"/>
    <property type="evidence" value="ECO:0007669"/>
    <property type="project" value="UniProtKB-UniRule"/>
</dbReference>
<dbReference type="InterPro" id="IPR010045">
    <property type="entry name" value="DeoB"/>
</dbReference>
<dbReference type="SUPFAM" id="SSF143856">
    <property type="entry name" value="DeoB insert domain-like"/>
    <property type="match status" value="1"/>
</dbReference>
<accession>A0A845QF41</accession>
<dbReference type="GO" id="GO:0006018">
    <property type="term" value="P:2-deoxyribose 1-phosphate catabolic process"/>
    <property type="evidence" value="ECO:0007669"/>
    <property type="project" value="UniProtKB-UniRule"/>
</dbReference>
<dbReference type="RefSeq" id="WP_160200661.1">
    <property type="nucleotide sequence ID" value="NZ_QXWK01000001.1"/>
</dbReference>
<evidence type="ECO:0000313" key="8">
    <source>
        <dbReference type="EMBL" id="NBH60372.1"/>
    </source>
</evidence>
<dbReference type="PANTHER" id="PTHR21110">
    <property type="entry name" value="PHOSPHOPENTOMUTASE"/>
    <property type="match status" value="1"/>
</dbReference>
<dbReference type="GO" id="GO:0005829">
    <property type="term" value="C:cytosol"/>
    <property type="evidence" value="ECO:0007669"/>
    <property type="project" value="TreeGrafter"/>
</dbReference>
<dbReference type="AlphaFoldDB" id="A0A845QF41"/>
<name>A0A845QF41_9FIRM</name>
<dbReference type="UniPathway" id="UPA00087">
    <property type="reaction ID" value="UER00173"/>
</dbReference>
<dbReference type="CDD" id="cd16009">
    <property type="entry name" value="PPM"/>
    <property type="match status" value="1"/>
</dbReference>
<feature type="binding site" evidence="5">
    <location>
        <position position="336"/>
    </location>
    <ligand>
        <name>Mn(2+)</name>
        <dbReference type="ChEBI" id="CHEBI:29035"/>
        <label>2</label>
    </ligand>
</feature>
<dbReference type="InterPro" id="IPR024052">
    <property type="entry name" value="Phosphopentomutase_DeoB_cap_sf"/>
</dbReference>
<gene>
    <name evidence="5" type="primary">deoB</name>
    <name evidence="8" type="ORF">D0435_01610</name>
</gene>
<evidence type="ECO:0000313" key="9">
    <source>
        <dbReference type="Proteomes" id="UP000446866"/>
    </source>
</evidence>
<comment type="pathway">
    <text evidence="5">Carbohydrate degradation; 2-deoxy-D-ribose 1-phosphate degradation; D-glyceraldehyde 3-phosphate and acetaldehyde from 2-deoxy-alpha-D-ribose 1-phosphate: step 1/2.</text>
</comment>
<dbReference type="GO" id="GO:0000287">
    <property type="term" value="F:magnesium ion binding"/>
    <property type="evidence" value="ECO:0007669"/>
    <property type="project" value="UniProtKB-UniRule"/>
</dbReference>
<reference evidence="8 9" key="1">
    <citation type="submission" date="2018-08" db="EMBL/GenBank/DDBJ databases">
        <title>Murine metabolic-syndrome-specific gut microbial biobank.</title>
        <authorList>
            <person name="Liu C."/>
        </authorList>
    </citation>
    <scope>NUCLEOTIDE SEQUENCE [LARGE SCALE GENOMIC DNA]</scope>
    <source>
        <strain evidence="8 9">28</strain>
    </source>
</reference>
<dbReference type="SUPFAM" id="SSF53649">
    <property type="entry name" value="Alkaline phosphatase-like"/>
    <property type="match status" value="1"/>
</dbReference>
<evidence type="ECO:0000256" key="4">
    <source>
        <dbReference type="ARBA" id="ARBA00023235"/>
    </source>
</evidence>
<dbReference type="NCBIfam" id="NF003766">
    <property type="entry name" value="PRK05362.1"/>
    <property type="match status" value="1"/>
</dbReference>
<comment type="cofactor">
    <cofactor evidence="5">
        <name>Mn(2+)</name>
        <dbReference type="ChEBI" id="CHEBI:29035"/>
    </cofactor>
    <text evidence="5">Binds 2 manganese ions.</text>
</comment>
<dbReference type="EMBL" id="QXWK01000001">
    <property type="protein sequence ID" value="NBH60372.1"/>
    <property type="molecule type" value="Genomic_DNA"/>
</dbReference>
<dbReference type="GO" id="GO:0006015">
    <property type="term" value="P:5-phosphoribose 1-diphosphate biosynthetic process"/>
    <property type="evidence" value="ECO:0007669"/>
    <property type="project" value="UniProtKB-UniPathway"/>
</dbReference>
<keyword evidence="4 5" id="KW-0413">Isomerase</keyword>
<dbReference type="GO" id="GO:0030145">
    <property type="term" value="F:manganese ion binding"/>
    <property type="evidence" value="ECO:0007669"/>
    <property type="project" value="UniProtKB-UniRule"/>
</dbReference>